<dbReference type="GO" id="GO:0003677">
    <property type="term" value="F:DNA binding"/>
    <property type="evidence" value="ECO:0007669"/>
    <property type="project" value="UniProtKB-KW"/>
</dbReference>
<reference evidence="6" key="2">
    <citation type="submission" date="2021-04" db="EMBL/GenBank/DDBJ databases">
        <authorList>
            <person name="Gilroy R."/>
        </authorList>
    </citation>
    <scope>NUCLEOTIDE SEQUENCE</scope>
    <source>
        <strain evidence="6">CHK187-11901</strain>
    </source>
</reference>
<keyword evidence="4" id="KW-0804">Transcription</keyword>
<dbReference type="Proteomes" id="UP000823896">
    <property type="component" value="Unassembled WGS sequence"/>
</dbReference>
<keyword evidence="3" id="KW-0238">DNA-binding</keyword>
<protein>
    <submittedName>
        <fullName evidence="6">LysR family transcriptional regulator</fullName>
    </submittedName>
</protein>
<gene>
    <name evidence="6" type="ORF">H9702_00570</name>
</gene>
<evidence type="ECO:0000256" key="2">
    <source>
        <dbReference type="ARBA" id="ARBA00023015"/>
    </source>
</evidence>
<dbReference type="Gene3D" id="1.10.10.10">
    <property type="entry name" value="Winged helix-like DNA-binding domain superfamily/Winged helix DNA-binding domain"/>
    <property type="match status" value="1"/>
</dbReference>
<dbReference type="InterPro" id="IPR036390">
    <property type="entry name" value="WH_DNA-bd_sf"/>
</dbReference>
<dbReference type="PANTHER" id="PTHR30419:SF8">
    <property type="entry name" value="NITROGEN ASSIMILATION TRANSCRIPTIONAL ACTIVATOR-RELATED"/>
    <property type="match status" value="1"/>
</dbReference>
<comment type="similarity">
    <text evidence="1">Belongs to the LysR transcriptional regulatory family.</text>
</comment>
<evidence type="ECO:0000313" key="7">
    <source>
        <dbReference type="Proteomes" id="UP000823896"/>
    </source>
</evidence>
<proteinExistence type="inferred from homology"/>
<sequence>MELRVLRYFLTIAREGSITNAANFLHVTQPTLSRQIRDLEEELGQKLFVRGSRSMSLTAEGMILRKRAEEIISMVDKTEAEFNSMSNIVSGDIYIGGGETEAVKLIAQIVCELRTAYPGIHYHLYSGNAEDVTERLDKGLLDFGILIQPADISKYDYINIPARDTWGVIMRKDSPLAKKETIRKEDLLNVPLICSRQAISEERHRNEFADWFGEDFDKLDIVTTFNLVYNAAIMVEAGVGYAITIDKIANTTESSSLCFRPLWPQLDSGLNVIWKKYQVFSAAAELFLEKLREHFG</sequence>
<evidence type="ECO:0000259" key="5">
    <source>
        <dbReference type="PROSITE" id="PS50931"/>
    </source>
</evidence>
<organism evidence="6 7">
    <name type="scientific">Candidatus Merdibacter merdavium</name>
    <dbReference type="NCBI Taxonomy" id="2838692"/>
    <lineage>
        <taxon>Bacteria</taxon>
        <taxon>Bacillati</taxon>
        <taxon>Bacillota</taxon>
        <taxon>Erysipelotrichia</taxon>
        <taxon>Erysipelotrichales</taxon>
        <taxon>Erysipelotrichaceae</taxon>
        <taxon>Merdibacter</taxon>
    </lineage>
</organism>
<comment type="caution">
    <text evidence="6">The sequence shown here is derived from an EMBL/GenBank/DDBJ whole genome shotgun (WGS) entry which is preliminary data.</text>
</comment>
<dbReference type="Gene3D" id="3.40.190.290">
    <property type="match status" value="1"/>
</dbReference>
<evidence type="ECO:0000313" key="6">
    <source>
        <dbReference type="EMBL" id="HJC35611.1"/>
    </source>
</evidence>
<dbReference type="InterPro" id="IPR005119">
    <property type="entry name" value="LysR_subst-bd"/>
</dbReference>
<dbReference type="CDD" id="cd05466">
    <property type="entry name" value="PBP2_LTTR_substrate"/>
    <property type="match status" value="1"/>
</dbReference>
<reference evidence="6" key="1">
    <citation type="journal article" date="2021" name="PeerJ">
        <title>Extensive microbial diversity within the chicken gut microbiome revealed by metagenomics and culture.</title>
        <authorList>
            <person name="Gilroy R."/>
            <person name="Ravi A."/>
            <person name="Getino M."/>
            <person name="Pursley I."/>
            <person name="Horton D.L."/>
            <person name="Alikhan N.F."/>
            <person name="Baker D."/>
            <person name="Gharbi K."/>
            <person name="Hall N."/>
            <person name="Watson M."/>
            <person name="Adriaenssens E.M."/>
            <person name="Foster-Nyarko E."/>
            <person name="Jarju S."/>
            <person name="Secka A."/>
            <person name="Antonio M."/>
            <person name="Oren A."/>
            <person name="Chaudhuri R.R."/>
            <person name="La Ragione R."/>
            <person name="Hildebrand F."/>
            <person name="Pallen M.J."/>
        </authorList>
    </citation>
    <scope>NUCLEOTIDE SEQUENCE</scope>
    <source>
        <strain evidence="6">CHK187-11901</strain>
    </source>
</reference>
<evidence type="ECO:0000256" key="1">
    <source>
        <dbReference type="ARBA" id="ARBA00009437"/>
    </source>
</evidence>
<dbReference type="SUPFAM" id="SSF53850">
    <property type="entry name" value="Periplasmic binding protein-like II"/>
    <property type="match status" value="1"/>
</dbReference>
<dbReference type="Pfam" id="PF00126">
    <property type="entry name" value="HTH_1"/>
    <property type="match status" value="1"/>
</dbReference>
<dbReference type="SUPFAM" id="SSF46785">
    <property type="entry name" value="Winged helix' DNA-binding domain"/>
    <property type="match status" value="1"/>
</dbReference>
<keyword evidence="2" id="KW-0805">Transcription regulation</keyword>
<dbReference type="PANTHER" id="PTHR30419">
    <property type="entry name" value="HTH-TYPE TRANSCRIPTIONAL REGULATOR YBHD"/>
    <property type="match status" value="1"/>
</dbReference>
<dbReference type="GO" id="GO:0005829">
    <property type="term" value="C:cytosol"/>
    <property type="evidence" value="ECO:0007669"/>
    <property type="project" value="TreeGrafter"/>
</dbReference>
<dbReference type="Pfam" id="PF03466">
    <property type="entry name" value="LysR_substrate"/>
    <property type="match status" value="1"/>
</dbReference>
<dbReference type="EMBL" id="DWWM01000003">
    <property type="protein sequence ID" value="HJC35611.1"/>
    <property type="molecule type" value="Genomic_DNA"/>
</dbReference>
<dbReference type="GO" id="GO:0003700">
    <property type="term" value="F:DNA-binding transcription factor activity"/>
    <property type="evidence" value="ECO:0007669"/>
    <property type="project" value="InterPro"/>
</dbReference>
<dbReference type="PROSITE" id="PS50931">
    <property type="entry name" value="HTH_LYSR"/>
    <property type="match status" value="1"/>
</dbReference>
<dbReference type="PRINTS" id="PR00039">
    <property type="entry name" value="HTHLYSR"/>
</dbReference>
<evidence type="ECO:0000256" key="3">
    <source>
        <dbReference type="ARBA" id="ARBA00023125"/>
    </source>
</evidence>
<name>A0A9D2SVG7_9FIRM</name>
<dbReference type="AlphaFoldDB" id="A0A9D2SVG7"/>
<dbReference type="InterPro" id="IPR000847">
    <property type="entry name" value="LysR_HTH_N"/>
</dbReference>
<dbReference type="FunFam" id="1.10.10.10:FF:000001">
    <property type="entry name" value="LysR family transcriptional regulator"/>
    <property type="match status" value="1"/>
</dbReference>
<feature type="domain" description="HTH lysR-type" evidence="5">
    <location>
        <begin position="1"/>
        <end position="58"/>
    </location>
</feature>
<dbReference type="InterPro" id="IPR050950">
    <property type="entry name" value="HTH-type_LysR_regulators"/>
</dbReference>
<dbReference type="InterPro" id="IPR036388">
    <property type="entry name" value="WH-like_DNA-bd_sf"/>
</dbReference>
<accession>A0A9D2SVG7</accession>
<evidence type="ECO:0000256" key="4">
    <source>
        <dbReference type="ARBA" id="ARBA00023163"/>
    </source>
</evidence>